<sequence length="177" mass="20520">MDKIVHFWWTCFVCIQRKQRETFTAVVDGVPDSVCKQLLLVQDYNNQDPFFKEFEFKSYKIIKHTGKNRLIAFFENYDDLKNALETHFNLEGQDFRWNRFHSGATTQSKKKTGKSTSRVSEKAVKGKNDSLKQSHCNAKEGNTSAGKSKDHGRLPPFNDQMKAGIKQMFEALFKLLD</sequence>
<protein>
    <submittedName>
        <fullName evidence="2">Uncharacterized protein</fullName>
    </submittedName>
</protein>
<dbReference type="Proteomes" id="UP000247702">
    <property type="component" value="Unassembled WGS sequence"/>
</dbReference>
<name>A0A2Z6R4V7_9GLOM</name>
<gene>
    <name evidence="2" type="ORF">RclHR1_00210015</name>
</gene>
<feature type="region of interest" description="Disordered" evidence="1">
    <location>
        <begin position="106"/>
        <end position="158"/>
    </location>
</feature>
<keyword evidence="3" id="KW-1185">Reference proteome</keyword>
<evidence type="ECO:0000313" key="3">
    <source>
        <dbReference type="Proteomes" id="UP000247702"/>
    </source>
</evidence>
<feature type="compositionally biased region" description="Polar residues" evidence="1">
    <location>
        <begin position="133"/>
        <end position="146"/>
    </location>
</feature>
<comment type="caution">
    <text evidence="2">The sequence shown here is derived from an EMBL/GenBank/DDBJ whole genome shotgun (WGS) entry which is preliminary data.</text>
</comment>
<reference evidence="2 3" key="1">
    <citation type="submission" date="2017-11" db="EMBL/GenBank/DDBJ databases">
        <title>The genome of Rhizophagus clarus HR1 reveals common genetic basis of auxotrophy among arbuscular mycorrhizal fungi.</title>
        <authorList>
            <person name="Kobayashi Y."/>
        </authorList>
    </citation>
    <scope>NUCLEOTIDE SEQUENCE [LARGE SCALE GENOMIC DNA]</scope>
    <source>
        <strain evidence="2 3">HR1</strain>
    </source>
</reference>
<dbReference type="AlphaFoldDB" id="A0A2Z6R4V7"/>
<feature type="compositionally biased region" description="Basic and acidic residues" evidence="1">
    <location>
        <begin position="119"/>
        <end position="132"/>
    </location>
</feature>
<proteinExistence type="predicted"/>
<dbReference type="EMBL" id="BEXD01001224">
    <property type="protein sequence ID" value="GBB93019.1"/>
    <property type="molecule type" value="Genomic_DNA"/>
</dbReference>
<evidence type="ECO:0000313" key="2">
    <source>
        <dbReference type="EMBL" id="GBB93019.1"/>
    </source>
</evidence>
<evidence type="ECO:0000256" key="1">
    <source>
        <dbReference type="SAM" id="MobiDB-lite"/>
    </source>
</evidence>
<accession>A0A2Z6R4V7</accession>
<organism evidence="2 3">
    <name type="scientific">Rhizophagus clarus</name>
    <dbReference type="NCBI Taxonomy" id="94130"/>
    <lineage>
        <taxon>Eukaryota</taxon>
        <taxon>Fungi</taxon>
        <taxon>Fungi incertae sedis</taxon>
        <taxon>Mucoromycota</taxon>
        <taxon>Glomeromycotina</taxon>
        <taxon>Glomeromycetes</taxon>
        <taxon>Glomerales</taxon>
        <taxon>Glomeraceae</taxon>
        <taxon>Rhizophagus</taxon>
    </lineage>
</organism>